<reference evidence="3 4" key="1">
    <citation type="journal article" date="2016" name="Nat. Commun.">
        <title>Thousands of microbial genomes shed light on interconnected biogeochemical processes in an aquifer system.</title>
        <authorList>
            <person name="Anantharaman K."/>
            <person name="Brown C.T."/>
            <person name="Hug L.A."/>
            <person name="Sharon I."/>
            <person name="Castelle C.J."/>
            <person name="Probst A.J."/>
            <person name="Thomas B.C."/>
            <person name="Singh A."/>
            <person name="Wilkins M.J."/>
            <person name="Karaoz U."/>
            <person name="Brodie E.L."/>
            <person name="Williams K.H."/>
            <person name="Hubbard S.S."/>
            <person name="Banfield J.F."/>
        </authorList>
    </citation>
    <scope>NUCLEOTIDE SEQUENCE [LARGE SCALE GENOMIC DNA]</scope>
</reference>
<evidence type="ECO:0000313" key="3">
    <source>
        <dbReference type="EMBL" id="OGD16925.1"/>
    </source>
</evidence>
<feature type="signal peptide" evidence="2">
    <location>
        <begin position="1"/>
        <end position="26"/>
    </location>
</feature>
<dbReference type="PANTHER" id="PTHR33376">
    <property type="match status" value="1"/>
</dbReference>
<dbReference type="STRING" id="1797291.A2V47_05880"/>
<dbReference type="InterPro" id="IPR038404">
    <property type="entry name" value="TRAP_DctP_sf"/>
</dbReference>
<dbReference type="PANTHER" id="PTHR33376:SF4">
    <property type="entry name" value="SIALIC ACID-BINDING PERIPLASMIC PROTEIN SIAP"/>
    <property type="match status" value="1"/>
</dbReference>
<dbReference type="Gene3D" id="3.40.190.170">
    <property type="entry name" value="Bacterial extracellular solute-binding protein, family 7"/>
    <property type="match status" value="1"/>
</dbReference>
<evidence type="ECO:0000256" key="2">
    <source>
        <dbReference type="SAM" id="SignalP"/>
    </source>
</evidence>
<dbReference type="GO" id="GO:0055085">
    <property type="term" value="P:transmembrane transport"/>
    <property type="evidence" value="ECO:0007669"/>
    <property type="project" value="InterPro"/>
</dbReference>
<sequence>MKKIIALVLVISLATMFMFGICSSSAAEKTFTLKLAGIKNDEDPASKAMELFAEKVKKDSNGTIVVNTFTNSVLGNLNDLLSGMIDGTVDMLYNTLSCYSWLSDLRWLNITSAPFLWKDNQELQSFIDSPEIQRRFEEGSTSSGVRLLIANGELVPRQLSANRAIKNADDFKGLKIRTAEAPIVQAIMKKLGAVPVVIPFADLYMSLKTGVADAQENNFFTMKSSSFYEVQTHFMKTDYIRDVGAIFMSDKIWNQMSDNQKKIMKDAAKEATDLEAKIIADSVEEVMAFLSSKMTYVDIDVASIQAKLGSDIYQEFDKEGKIWPTGTLDLVLKFKENYKD</sequence>
<proteinExistence type="predicted"/>
<name>A0A1F5AEJ5_9BACT</name>
<dbReference type="NCBIfam" id="NF037995">
    <property type="entry name" value="TRAP_S1"/>
    <property type="match status" value="1"/>
</dbReference>
<feature type="chain" id="PRO_5009516622" description="TRAP dicarboxylate transporter subunit DctP" evidence="2">
    <location>
        <begin position="27"/>
        <end position="340"/>
    </location>
</feature>
<evidence type="ECO:0000256" key="1">
    <source>
        <dbReference type="ARBA" id="ARBA00022729"/>
    </source>
</evidence>
<organism evidence="3 4">
    <name type="scientific">Candidatus Sediminicultor quintus</name>
    <dbReference type="NCBI Taxonomy" id="1797291"/>
    <lineage>
        <taxon>Bacteria</taxon>
        <taxon>Pseudomonadati</taxon>
        <taxon>Atribacterota</taxon>
        <taxon>Candidatus Phoenicimicrobiia</taxon>
        <taxon>Candidatus Pheonicimicrobiales</taxon>
        <taxon>Candidatus Phoenicimicrobiaceae</taxon>
        <taxon>Candidatus Sediminicultor</taxon>
    </lineage>
</organism>
<dbReference type="Pfam" id="PF03480">
    <property type="entry name" value="DctP"/>
    <property type="match status" value="1"/>
</dbReference>
<keyword evidence="1 2" id="KW-0732">Signal</keyword>
<evidence type="ECO:0008006" key="5">
    <source>
        <dbReference type="Google" id="ProtNLM"/>
    </source>
</evidence>
<protein>
    <recommendedName>
        <fullName evidence="5">TRAP dicarboxylate transporter subunit DctP</fullName>
    </recommendedName>
</protein>
<dbReference type="CDD" id="cd13603">
    <property type="entry name" value="PBP2_TRAP_Siap_TeaA_like"/>
    <property type="match status" value="1"/>
</dbReference>
<dbReference type="EMBL" id="MEYH01000022">
    <property type="protein sequence ID" value="OGD16925.1"/>
    <property type="molecule type" value="Genomic_DNA"/>
</dbReference>
<dbReference type="AlphaFoldDB" id="A0A1F5AEJ5"/>
<dbReference type="Proteomes" id="UP000177701">
    <property type="component" value="Unassembled WGS sequence"/>
</dbReference>
<evidence type="ECO:0000313" key="4">
    <source>
        <dbReference type="Proteomes" id="UP000177701"/>
    </source>
</evidence>
<accession>A0A1F5AEJ5</accession>
<dbReference type="InterPro" id="IPR018389">
    <property type="entry name" value="DctP_fam"/>
</dbReference>
<comment type="caution">
    <text evidence="3">The sequence shown here is derived from an EMBL/GenBank/DDBJ whole genome shotgun (WGS) entry which is preliminary data.</text>
</comment>
<gene>
    <name evidence="3" type="ORF">A2V47_05880</name>
</gene>